<reference evidence="7 8" key="3">
    <citation type="journal article" date="1997" name="Protein Eng.">
        <title>High-resolution crystal structure of M-protease: phylogeny aided analysis of the high-alkaline adaptation mechanism.</title>
        <authorList>
            <person name="Shirai T."/>
            <person name="Suzuki A."/>
            <person name="Yamane T."/>
            <person name="Ashida T."/>
            <person name="Kobayashi T."/>
            <person name="Ito S."/>
        </authorList>
    </citation>
    <scope>NUCLEOTIDE SEQUENCE [LARGE SCALE GENOMIC DNA]</scope>
    <source>
        <strain evidence="7 8">KSM-K16</strain>
    </source>
</reference>
<sequence>MRSYIKKDLLTFWRDRKELITVLVLPILLVVVLNFAFSGLLGNDEETIDLHVAIVNQDDETEASAQLKEKLLHDASLAEQEAQDLVRRTSEVRPVQVLVDYFESDDLKEWVTVYELEEAEAVEKVEEGEIDGFVLIPDGFTVDSLYAAVTGESPATTLTFKREKETSDTSALYNIIHGFMDHLNYHFALETLSGATEVEVKLPEGGFEQEEAGQNFSLTQYFTITMAILFALFTAETVATKTGLEMRQQVFNRILIAHQNRLLFLVGKTVSTFCLAWLQIMLVFTLAHFILGVFPERTANFWLGLLGIVTSVSFAIAGLAAIFTTILLRMKKVEAANGLFMLVIILFGVVGGNFVPIYILPDWLQQIGEWTPNGLALVMFTDWIRFEQGTSLVGPSVLLIIFFVLCSIAGLAFYPKRGEAQ</sequence>
<dbReference type="PANTHER" id="PTHR43077">
    <property type="entry name" value="TRANSPORT PERMEASE YVFS-RELATED"/>
    <property type="match status" value="1"/>
</dbReference>
<dbReference type="InterPro" id="IPR013525">
    <property type="entry name" value="ABC2_TM"/>
</dbReference>
<dbReference type="Proteomes" id="UP000001168">
    <property type="component" value="Chromosome"/>
</dbReference>
<keyword evidence="2 5" id="KW-0812">Transmembrane</keyword>
<accession>Q5WI35</accession>
<evidence type="ECO:0000313" key="8">
    <source>
        <dbReference type="Proteomes" id="UP000001168"/>
    </source>
</evidence>
<reference evidence="7 8" key="2">
    <citation type="journal article" date="1995" name="Appl. Microbiol. Biotechnol.">
        <title>Purification and properties of an alkaline protease from alkalophilic Bacillus sp. KSM-K16.</title>
        <authorList>
            <person name="Kobayashi T."/>
            <person name="Hakamada Y."/>
            <person name="Adachi S."/>
            <person name="Hitomi J."/>
            <person name="Yoshimatsu T."/>
            <person name="Koike K."/>
            <person name="Kawai S."/>
            <person name="Ito S."/>
        </authorList>
    </citation>
    <scope>NUCLEOTIDE SEQUENCE [LARGE SCALE GENOMIC DNA]</scope>
    <source>
        <strain evidence="7 8">KSM-K16</strain>
    </source>
</reference>
<reference evidence="8" key="4">
    <citation type="submission" date="2003-10" db="EMBL/GenBank/DDBJ databases">
        <title>The complete genome sequence of the alkaliphilic Bacillus clausii KSM-K16.</title>
        <authorList>
            <person name="Takaki Y."/>
            <person name="Kageyama Y."/>
            <person name="Shimamura S."/>
            <person name="Suzuki H."/>
            <person name="Nishi S."/>
            <person name="Hatada Y."/>
            <person name="Kawai S."/>
            <person name="Ito S."/>
            <person name="Horikoshi K."/>
        </authorList>
    </citation>
    <scope>NUCLEOTIDE SEQUENCE [LARGE SCALE GENOMIC DNA]</scope>
    <source>
        <strain evidence="8">KSM-K16</strain>
    </source>
</reference>
<organism evidence="7 8">
    <name type="scientific">Shouchella clausii (strain KSM-K16)</name>
    <name type="common">Alkalihalobacillus clausii</name>
    <dbReference type="NCBI Taxonomy" id="66692"/>
    <lineage>
        <taxon>Bacteria</taxon>
        <taxon>Bacillati</taxon>
        <taxon>Bacillota</taxon>
        <taxon>Bacilli</taxon>
        <taxon>Bacillales</taxon>
        <taxon>Bacillaceae</taxon>
        <taxon>Shouchella</taxon>
    </lineage>
</organism>
<dbReference type="GO" id="GO:0016020">
    <property type="term" value="C:membrane"/>
    <property type="evidence" value="ECO:0007669"/>
    <property type="project" value="UniProtKB-SubCell"/>
</dbReference>
<dbReference type="EMBL" id="AP006627">
    <property type="protein sequence ID" value="BAD63970.1"/>
    <property type="molecule type" value="Genomic_DNA"/>
</dbReference>
<feature type="transmembrane region" description="Helical" evidence="5">
    <location>
        <begin position="339"/>
        <end position="360"/>
    </location>
</feature>
<dbReference type="OrthoDB" id="3078158at2"/>
<dbReference type="STRING" id="66692.ABC1435"/>
<feature type="transmembrane region" description="Helical" evidence="5">
    <location>
        <begin position="262"/>
        <end position="290"/>
    </location>
</feature>
<reference evidence="7 8" key="5">
    <citation type="journal article" date="2007" name="Extremophiles">
        <title>Intragenomic diversity of the V1 regions of 16S rRNA genes in high-alkaline protease-producing Bacillus clausii spp.</title>
        <authorList>
            <person name="Kageyama Y."/>
            <person name="Takaki Y."/>
            <person name="Shimamura S."/>
            <person name="Nishi S."/>
            <person name="Nogi Y."/>
            <person name="Uchimura K."/>
            <person name="Kobayashi T."/>
            <person name="Hitomi J."/>
            <person name="Ozaki K."/>
            <person name="Kawai S."/>
            <person name="Ito S."/>
            <person name="Horikoshi K."/>
        </authorList>
    </citation>
    <scope>NUCLEOTIDE SEQUENCE [LARGE SCALE GENOMIC DNA]</scope>
    <source>
        <strain evidence="7 8">KSM-K16</strain>
    </source>
</reference>
<feature type="domain" description="ABC-2 type transporter transmembrane" evidence="6">
    <location>
        <begin position="19"/>
        <end position="411"/>
    </location>
</feature>
<evidence type="ECO:0000256" key="4">
    <source>
        <dbReference type="ARBA" id="ARBA00023136"/>
    </source>
</evidence>
<feature type="transmembrane region" description="Helical" evidence="5">
    <location>
        <begin position="20"/>
        <end position="41"/>
    </location>
</feature>
<dbReference type="InterPro" id="IPR051328">
    <property type="entry name" value="T7SS_ABC-Transporter"/>
</dbReference>
<feature type="transmembrane region" description="Helical" evidence="5">
    <location>
        <begin position="221"/>
        <end position="241"/>
    </location>
</feature>
<dbReference type="AlphaFoldDB" id="Q5WI35"/>
<evidence type="ECO:0000256" key="1">
    <source>
        <dbReference type="ARBA" id="ARBA00004141"/>
    </source>
</evidence>
<comment type="subcellular location">
    <subcellularLocation>
        <location evidence="1">Membrane</location>
        <topology evidence="1">Multi-pass membrane protein</topology>
    </subcellularLocation>
</comment>
<dbReference type="GO" id="GO:0140359">
    <property type="term" value="F:ABC-type transporter activity"/>
    <property type="evidence" value="ECO:0007669"/>
    <property type="project" value="InterPro"/>
</dbReference>
<dbReference type="PANTHER" id="PTHR43077:SF10">
    <property type="entry name" value="TRANSPORT PERMEASE PROTEIN"/>
    <property type="match status" value="1"/>
</dbReference>
<evidence type="ECO:0000256" key="2">
    <source>
        <dbReference type="ARBA" id="ARBA00022692"/>
    </source>
</evidence>
<evidence type="ECO:0000256" key="3">
    <source>
        <dbReference type="ARBA" id="ARBA00022989"/>
    </source>
</evidence>
<proteinExistence type="predicted"/>
<dbReference type="RefSeq" id="WP_011246279.1">
    <property type="nucleotide sequence ID" value="NC_006582.1"/>
</dbReference>
<dbReference type="eggNOG" id="COG0842">
    <property type="taxonomic scope" value="Bacteria"/>
</dbReference>
<evidence type="ECO:0000256" key="5">
    <source>
        <dbReference type="SAM" id="Phobius"/>
    </source>
</evidence>
<evidence type="ECO:0000259" key="6">
    <source>
        <dbReference type="Pfam" id="PF12698"/>
    </source>
</evidence>
<dbReference type="HOGENOM" id="CLU_039483_0_4_9"/>
<keyword evidence="3 5" id="KW-1133">Transmembrane helix</keyword>
<evidence type="ECO:0000313" key="7">
    <source>
        <dbReference type="EMBL" id="BAD63970.1"/>
    </source>
</evidence>
<name>Q5WI35_SHOC1</name>
<dbReference type="Pfam" id="PF12698">
    <property type="entry name" value="ABC2_membrane_3"/>
    <property type="match status" value="1"/>
</dbReference>
<feature type="transmembrane region" description="Helical" evidence="5">
    <location>
        <begin position="392"/>
        <end position="414"/>
    </location>
</feature>
<keyword evidence="4 5" id="KW-0472">Membrane</keyword>
<reference evidence="7 8" key="1">
    <citation type="journal article" date="1994" name="J. Ferment. Bioeng.">
        <title>Molecular cloning and nucleotide sequence of the gene for an alkaline protease from the alkalophilic Bacillus sp. KSM-K16.</title>
        <authorList>
            <person name="Hakamada Y."/>
            <person name="Kobayashi T."/>
            <person name="Hitomi J."/>
            <person name="Kawai S."/>
            <person name="Ito S."/>
        </authorList>
    </citation>
    <scope>NUCLEOTIDE SEQUENCE [LARGE SCALE GENOMIC DNA]</scope>
    <source>
        <strain evidence="7 8">KSM-K16</strain>
    </source>
</reference>
<dbReference type="KEGG" id="bcl:ABC1435"/>
<feature type="transmembrane region" description="Helical" evidence="5">
    <location>
        <begin position="302"/>
        <end position="327"/>
    </location>
</feature>
<keyword evidence="8" id="KW-1185">Reference proteome</keyword>
<gene>
    <name evidence="7" type="ordered locus">ABC1435</name>
</gene>
<protein>
    <submittedName>
        <fullName evidence="7">Multidrug ABC transporter permease</fullName>
    </submittedName>
</protein>